<sequence>MYLISFFPVLSLRSGACVRAGFLAALEKNARNIFHDHVSVSRICTLFFQFLGRKSTRDRSARCLIIRLHVLRSRGLSVTRRADRLAGAYLIYCCAIRENANRNSVPLVQSIMRLK</sequence>
<protein>
    <recommendedName>
        <fullName evidence="3">Secreted protein</fullName>
    </recommendedName>
</protein>
<name>A0AAW2F6Q4_9HYME</name>
<evidence type="ECO:0000313" key="1">
    <source>
        <dbReference type="EMBL" id="KAL0110930.1"/>
    </source>
</evidence>
<organism evidence="1 2">
    <name type="scientific">Cardiocondyla obscurior</name>
    <dbReference type="NCBI Taxonomy" id="286306"/>
    <lineage>
        <taxon>Eukaryota</taxon>
        <taxon>Metazoa</taxon>
        <taxon>Ecdysozoa</taxon>
        <taxon>Arthropoda</taxon>
        <taxon>Hexapoda</taxon>
        <taxon>Insecta</taxon>
        <taxon>Pterygota</taxon>
        <taxon>Neoptera</taxon>
        <taxon>Endopterygota</taxon>
        <taxon>Hymenoptera</taxon>
        <taxon>Apocrita</taxon>
        <taxon>Aculeata</taxon>
        <taxon>Formicoidea</taxon>
        <taxon>Formicidae</taxon>
        <taxon>Myrmicinae</taxon>
        <taxon>Cardiocondyla</taxon>
    </lineage>
</organism>
<keyword evidence="2" id="KW-1185">Reference proteome</keyword>
<dbReference type="AlphaFoldDB" id="A0AAW2F6Q4"/>
<comment type="caution">
    <text evidence="1">The sequence shown here is derived from an EMBL/GenBank/DDBJ whole genome shotgun (WGS) entry which is preliminary data.</text>
</comment>
<dbReference type="EMBL" id="JADYXP020000013">
    <property type="protein sequence ID" value="KAL0110930.1"/>
    <property type="molecule type" value="Genomic_DNA"/>
</dbReference>
<accession>A0AAW2F6Q4</accession>
<proteinExistence type="predicted"/>
<evidence type="ECO:0000313" key="2">
    <source>
        <dbReference type="Proteomes" id="UP001430953"/>
    </source>
</evidence>
<dbReference type="Proteomes" id="UP001430953">
    <property type="component" value="Unassembled WGS sequence"/>
</dbReference>
<gene>
    <name evidence="1" type="ORF">PUN28_012766</name>
</gene>
<evidence type="ECO:0008006" key="3">
    <source>
        <dbReference type="Google" id="ProtNLM"/>
    </source>
</evidence>
<reference evidence="1 2" key="1">
    <citation type="submission" date="2023-03" db="EMBL/GenBank/DDBJ databases">
        <title>High recombination rates correlate with genetic variation in Cardiocondyla obscurior ants.</title>
        <authorList>
            <person name="Errbii M."/>
        </authorList>
    </citation>
    <scope>NUCLEOTIDE SEQUENCE [LARGE SCALE GENOMIC DNA]</scope>
    <source>
        <strain evidence="1">Alpha-2009</strain>
        <tissue evidence="1">Whole body</tissue>
    </source>
</reference>